<dbReference type="AlphaFoldDB" id="A0A3R7KNA7"/>
<evidence type="ECO:0000313" key="2">
    <source>
        <dbReference type="Proteomes" id="UP000283634"/>
    </source>
</evidence>
<comment type="caution">
    <text evidence="1">The sequence shown here is derived from an EMBL/GenBank/DDBJ whole genome shotgun (WGS) entry which is preliminary data.</text>
</comment>
<evidence type="ECO:0000313" key="1">
    <source>
        <dbReference type="EMBL" id="RNE98005.1"/>
    </source>
</evidence>
<proteinExistence type="predicted"/>
<dbReference type="GeneID" id="40332962"/>
<protein>
    <submittedName>
        <fullName evidence="1">SET and MYND domain-containing protein</fullName>
    </submittedName>
</protein>
<sequence>MRRRRNFQCTRLAPTLPMTPTSTSTVHPCLSENCEVTQINAAMGRGVVAKKNLLQGSVVIRAAAPWIRYPTDDGLCAFCTKPLLERFFTCTNPNCHEEYCSRDSRTMVLSLYQSRSCNIGGASGP</sequence>
<dbReference type="RefSeq" id="XP_029234414.1">
    <property type="nucleotide sequence ID" value="XM_029385738.1"/>
</dbReference>
<dbReference type="EMBL" id="MKGL01000502">
    <property type="protein sequence ID" value="RNE98005.1"/>
    <property type="molecule type" value="Genomic_DNA"/>
</dbReference>
<name>A0A3R7KNA7_TRYRA</name>
<gene>
    <name evidence="1" type="ORF">TraAM80_09029</name>
</gene>
<keyword evidence="2" id="KW-1185">Reference proteome</keyword>
<dbReference type="VEuPathDB" id="TriTrypDB:TRSC58_01760"/>
<organism evidence="1 2">
    <name type="scientific">Trypanosoma rangeli</name>
    <dbReference type="NCBI Taxonomy" id="5698"/>
    <lineage>
        <taxon>Eukaryota</taxon>
        <taxon>Discoba</taxon>
        <taxon>Euglenozoa</taxon>
        <taxon>Kinetoplastea</taxon>
        <taxon>Metakinetoplastina</taxon>
        <taxon>Trypanosomatida</taxon>
        <taxon>Trypanosomatidae</taxon>
        <taxon>Trypanosoma</taxon>
        <taxon>Herpetosoma</taxon>
    </lineage>
</organism>
<dbReference type="Proteomes" id="UP000283634">
    <property type="component" value="Unassembled WGS sequence"/>
</dbReference>
<dbReference type="OrthoDB" id="438641at2759"/>
<reference evidence="1 2" key="1">
    <citation type="journal article" date="2018" name="BMC Genomics">
        <title>Genomic comparison of Trypanosoma conorhini and Trypanosoma rangeli to Trypanosoma cruzi strains of high and low virulence.</title>
        <authorList>
            <person name="Bradwell K.R."/>
            <person name="Koparde V.N."/>
            <person name="Matveyev A.V."/>
            <person name="Serrano M.G."/>
            <person name="Alves J.M."/>
            <person name="Parikh H."/>
            <person name="Huang B."/>
            <person name="Lee V."/>
            <person name="Espinosa-Alvarez O."/>
            <person name="Ortiz P.A."/>
            <person name="Costa-Martins A.G."/>
            <person name="Teixeira M.M."/>
            <person name="Buck G.A."/>
        </authorList>
    </citation>
    <scope>NUCLEOTIDE SEQUENCE [LARGE SCALE GENOMIC DNA]</scope>
    <source>
        <strain evidence="1 2">AM80</strain>
    </source>
</reference>
<accession>A0A3R7KNA7</accession>